<gene>
    <name evidence="2" type="primary">ugpQ</name>
    <name evidence="2" type="ORF">IPH26_12785</name>
</gene>
<dbReference type="Pfam" id="PF03009">
    <property type="entry name" value="GDPD"/>
    <property type="match status" value="1"/>
</dbReference>
<comment type="caution">
    <text evidence="2">The sequence shown here is derived from an EMBL/GenBank/DDBJ whole genome shotgun (WGS) entry which is preliminary data.</text>
</comment>
<dbReference type="GO" id="GO:0008889">
    <property type="term" value="F:glycerophosphodiester phosphodiesterase activity"/>
    <property type="evidence" value="ECO:0007669"/>
    <property type="project" value="UniProtKB-EC"/>
</dbReference>
<dbReference type="Proteomes" id="UP000807785">
    <property type="component" value="Unassembled WGS sequence"/>
</dbReference>
<dbReference type="Gene3D" id="3.20.20.190">
    <property type="entry name" value="Phosphatidylinositol (PI) phosphodiesterase"/>
    <property type="match status" value="1"/>
</dbReference>
<keyword evidence="2" id="KW-0378">Hydrolase</keyword>
<dbReference type="InterPro" id="IPR017946">
    <property type="entry name" value="PLC-like_Pdiesterase_TIM-brl"/>
</dbReference>
<name>A0A9D7E4R6_9PROT</name>
<reference evidence="3" key="1">
    <citation type="journal article" date="2021" name="Nat. Commun.">
        <title>Connecting structure to function with the recovery of over 1000 high-quality metagenome-assembled genomes from activated sludge using long-read sequencing.</title>
        <authorList>
            <person name="Singleton C.M."/>
            <person name="Petriglieri F."/>
            <person name="Kristensen J.M."/>
            <person name="Kirkegaard R.H."/>
            <person name="Michaelsen T.Y."/>
            <person name="Andersen M.H."/>
            <person name="Kondrotaite Z."/>
            <person name="Karst S.M."/>
            <person name="Dueholm M.S."/>
            <person name="Nielsen P.H."/>
            <person name="Albertsen M."/>
        </authorList>
    </citation>
    <scope>NUCLEOTIDE SEQUENCE [LARGE SCALE GENOMIC DNA]</scope>
</reference>
<dbReference type="EC" id="3.1.4.46" evidence="2"/>
<evidence type="ECO:0000313" key="2">
    <source>
        <dbReference type="EMBL" id="MBK6973773.1"/>
    </source>
</evidence>
<proteinExistence type="predicted"/>
<dbReference type="PANTHER" id="PTHR46211">
    <property type="entry name" value="GLYCEROPHOSPHORYL DIESTER PHOSPHODIESTERASE"/>
    <property type="match status" value="1"/>
</dbReference>
<dbReference type="InterPro" id="IPR030395">
    <property type="entry name" value="GP_PDE_dom"/>
</dbReference>
<accession>A0A9D7E4R6</accession>
<dbReference type="EMBL" id="JADJEV010000003">
    <property type="protein sequence ID" value="MBK6973773.1"/>
    <property type="molecule type" value="Genomic_DNA"/>
</dbReference>
<dbReference type="NCBIfam" id="NF006989">
    <property type="entry name" value="PRK09454.1"/>
    <property type="match status" value="1"/>
</dbReference>
<dbReference type="PANTHER" id="PTHR46211:SF1">
    <property type="entry name" value="GLYCEROPHOSPHODIESTER PHOSPHODIESTERASE, CYTOPLASMIC"/>
    <property type="match status" value="1"/>
</dbReference>
<evidence type="ECO:0000313" key="3">
    <source>
        <dbReference type="Proteomes" id="UP000807785"/>
    </source>
</evidence>
<sequence>MDAWPLPRLIAHRGGGALAPENTLAGIREAARRAYRAVEFDVMLSADGVPVLIHDQVLERTTDGHGRVCDLSFAQLSQLDAGRRFAPRFAGEPIPRFDQALELCHSLGLAANVEIKPAGGTDRDTGRVVAAWAAEFGRDVPIVLSSFSLAALEEVQTTAPDLPRGVLFGDPPLDWLGIVQAAGALSMHCAWTRLRPVDLAAARSAGVALVTYTCNDPREVERLLEAGVSSVITDALDRMPNRGAGDL</sequence>
<dbReference type="SUPFAM" id="SSF51695">
    <property type="entry name" value="PLC-like phosphodiesterases"/>
    <property type="match status" value="1"/>
</dbReference>
<dbReference type="GO" id="GO:0006629">
    <property type="term" value="P:lipid metabolic process"/>
    <property type="evidence" value="ECO:0007669"/>
    <property type="project" value="InterPro"/>
</dbReference>
<dbReference type="AlphaFoldDB" id="A0A9D7E4R6"/>
<protein>
    <submittedName>
        <fullName evidence="2">Glycerophosphodiester phosphodiesterase</fullName>
        <ecNumber evidence="2">3.1.4.46</ecNumber>
    </submittedName>
</protein>
<feature type="domain" description="GP-PDE" evidence="1">
    <location>
        <begin position="7"/>
        <end position="243"/>
    </location>
</feature>
<dbReference type="PROSITE" id="PS51704">
    <property type="entry name" value="GP_PDE"/>
    <property type="match status" value="1"/>
</dbReference>
<evidence type="ECO:0000259" key="1">
    <source>
        <dbReference type="PROSITE" id="PS51704"/>
    </source>
</evidence>
<organism evidence="2 3">
    <name type="scientific">Candidatus Methylophosphatis roskildensis</name>
    <dbReference type="NCBI Taxonomy" id="2899263"/>
    <lineage>
        <taxon>Bacteria</taxon>
        <taxon>Pseudomonadati</taxon>
        <taxon>Pseudomonadota</taxon>
        <taxon>Betaproteobacteria</taxon>
        <taxon>Nitrosomonadales</taxon>
        <taxon>Sterolibacteriaceae</taxon>
        <taxon>Candidatus Methylophosphatis</taxon>
    </lineage>
</organism>